<evidence type="ECO:0000313" key="1">
    <source>
        <dbReference type="EMBL" id="PPR01604.1"/>
    </source>
</evidence>
<sequence>MPRVFIAQGNGVTVVYIIRKGSACVEAFRDVTERVSKFFGNPDRSRRSKEISFQEDLRILVEHLGKHNLHKGQPKERPVLAPQTGKNKAPASAIIDVQVEGAGIWQSGKFSDFMRNTTFDSALGYPITEEDKRLDTGTVFDDTNNPLEHDNFEDVHVEEGDEAVGSLGGGGEYSTGEILLYITLWDLIHCTEGLWDLVHCAEGCPDSKSTAMHGLVSTRKKDKRCLRSENGDKD</sequence>
<keyword evidence="2" id="KW-1185">Reference proteome</keyword>
<organism evidence="1 2">
    <name type="scientific">Gymnopilus dilepis</name>
    <dbReference type="NCBI Taxonomy" id="231916"/>
    <lineage>
        <taxon>Eukaryota</taxon>
        <taxon>Fungi</taxon>
        <taxon>Dikarya</taxon>
        <taxon>Basidiomycota</taxon>
        <taxon>Agaricomycotina</taxon>
        <taxon>Agaricomycetes</taxon>
        <taxon>Agaricomycetidae</taxon>
        <taxon>Agaricales</taxon>
        <taxon>Agaricineae</taxon>
        <taxon>Hymenogastraceae</taxon>
        <taxon>Gymnopilus</taxon>
    </lineage>
</organism>
<gene>
    <name evidence="1" type="ORF">CVT26_013326</name>
</gene>
<proteinExistence type="predicted"/>
<dbReference type="InParanoid" id="A0A409YF44"/>
<comment type="caution">
    <text evidence="1">The sequence shown here is derived from an EMBL/GenBank/DDBJ whole genome shotgun (WGS) entry which is preliminary data.</text>
</comment>
<dbReference type="OrthoDB" id="3057713at2759"/>
<accession>A0A409YF44</accession>
<name>A0A409YF44_9AGAR</name>
<dbReference type="Proteomes" id="UP000284706">
    <property type="component" value="Unassembled WGS sequence"/>
</dbReference>
<dbReference type="STRING" id="231916.A0A409YF44"/>
<protein>
    <submittedName>
        <fullName evidence="1">Uncharacterized protein</fullName>
    </submittedName>
</protein>
<dbReference type="EMBL" id="NHYE01000924">
    <property type="protein sequence ID" value="PPR01604.1"/>
    <property type="molecule type" value="Genomic_DNA"/>
</dbReference>
<dbReference type="AlphaFoldDB" id="A0A409YF44"/>
<reference evidence="1 2" key="1">
    <citation type="journal article" date="2018" name="Evol. Lett.">
        <title>Horizontal gene cluster transfer increased hallucinogenic mushroom diversity.</title>
        <authorList>
            <person name="Reynolds H.T."/>
            <person name="Vijayakumar V."/>
            <person name="Gluck-Thaler E."/>
            <person name="Korotkin H.B."/>
            <person name="Matheny P.B."/>
            <person name="Slot J.C."/>
        </authorList>
    </citation>
    <scope>NUCLEOTIDE SEQUENCE [LARGE SCALE GENOMIC DNA]</scope>
    <source>
        <strain evidence="1 2">SRW20</strain>
    </source>
</reference>
<evidence type="ECO:0000313" key="2">
    <source>
        <dbReference type="Proteomes" id="UP000284706"/>
    </source>
</evidence>